<organism evidence="2 3">
    <name type="scientific">Clostridium phage phiCD146</name>
    <dbReference type="NCBI Taxonomy" id="1582151"/>
    <lineage>
        <taxon>Viruses</taxon>
        <taxon>Duplodnaviria</taxon>
        <taxon>Heunggongvirae</taxon>
        <taxon>Uroviricota</taxon>
        <taxon>Caudoviricetes</taxon>
        <taxon>Leicestervirus</taxon>
        <taxon>Leicestervirus CD146</taxon>
    </lineage>
</organism>
<dbReference type="Proteomes" id="UP000030730">
    <property type="component" value="Genome"/>
</dbReference>
<gene>
    <name evidence="2" type="ORF">PHICD146_20052</name>
</gene>
<keyword evidence="3" id="KW-1185">Reference proteome</keyword>
<dbReference type="GO" id="GO:0003677">
    <property type="term" value="F:DNA binding"/>
    <property type="evidence" value="ECO:0007669"/>
    <property type="project" value="InterPro"/>
</dbReference>
<dbReference type="InterPro" id="IPR006119">
    <property type="entry name" value="Resolv_N"/>
</dbReference>
<dbReference type="KEGG" id="vg:26647081"/>
<dbReference type="Pfam" id="PF00239">
    <property type="entry name" value="Resolvase"/>
    <property type="match status" value="1"/>
</dbReference>
<dbReference type="CDD" id="cd03768">
    <property type="entry name" value="SR_ResInv"/>
    <property type="match status" value="1"/>
</dbReference>
<dbReference type="RefSeq" id="YP_009214180.1">
    <property type="nucleotide sequence ID" value="NC_028958.1"/>
</dbReference>
<dbReference type="PANTHER" id="PTHR30461:SF19">
    <property type="entry name" value="SITE-SPECIFIC RECOMBINASE RESOLVASE FAMILY"/>
    <property type="match status" value="1"/>
</dbReference>
<dbReference type="InterPro" id="IPR036162">
    <property type="entry name" value="Resolvase-like_N_sf"/>
</dbReference>
<name>A0A0A8WJD4_9CAUD</name>
<evidence type="ECO:0000313" key="3">
    <source>
        <dbReference type="Proteomes" id="UP000030730"/>
    </source>
</evidence>
<evidence type="ECO:0000313" key="2">
    <source>
        <dbReference type="EMBL" id="CEK40381.1"/>
    </source>
</evidence>
<dbReference type="PANTHER" id="PTHR30461">
    <property type="entry name" value="DNA-INVERTASE FROM LAMBDOID PROPHAGE"/>
    <property type="match status" value="1"/>
</dbReference>
<dbReference type="EMBL" id="LN681536">
    <property type="protein sequence ID" value="CEK40381.1"/>
    <property type="molecule type" value="Genomic_DNA"/>
</dbReference>
<accession>A0A0A8WJD4</accession>
<evidence type="ECO:0000259" key="1">
    <source>
        <dbReference type="PROSITE" id="PS51736"/>
    </source>
</evidence>
<dbReference type="GO" id="GO:0000150">
    <property type="term" value="F:DNA strand exchange activity"/>
    <property type="evidence" value="ECO:0007669"/>
    <property type="project" value="InterPro"/>
</dbReference>
<dbReference type="GeneID" id="26647081"/>
<feature type="domain" description="Resolvase/invertase-type recombinase catalytic" evidence="1">
    <location>
        <begin position="5"/>
        <end position="152"/>
    </location>
</feature>
<protein>
    <submittedName>
        <fullName evidence="2">Resolvase domain</fullName>
    </submittedName>
</protein>
<proteinExistence type="predicted"/>
<dbReference type="SMART" id="SM00857">
    <property type="entry name" value="Resolvase"/>
    <property type="match status" value="1"/>
</dbReference>
<dbReference type="OrthoDB" id="41121at10239"/>
<dbReference type="Gene3D" id="3.40.50.1390">
    <property type="entry name" value="Resolvase, N-terminal catalytic domain"/>
    <property type="match status" value="1"/>
</dbReference>
<dbReference type="InterPro" id="IPR050639">
    <property type="entry name" value="SSR_resolvase"/>
</dbReference>
<dbReference type="PROSITE" id="PS51736">
    <property type="entry name" value="RECOMBINASES_3"/>
    <property type="match status" value="1"/>
</dbReference>
<reference evidence="2 3" key="1">
    <citation type="submission" date="2014-12" db="EMBL/GenBank/DDBJ databases">
        <title>Whole Genome Sequence and Molecular Characterization of Siphoviridae / Myoviridae Phage Infecting Clostridium difficile.</title>
        <authorList>
            <person name="Monot M."/>
        </authorList>
    </citation>
    <scope>NUCLEOTIDE SEQUENCE [LARGE SCALE GENOMIC DNA]</scope>
</reference>
<dbReference type="SUPFAM" id="SSF53041">
    <property type="entry name" value="Resolvase-like"/>
    <property type="match status" value="1"/>
</dbReference>
<sequence length="206" mass="23581">MLIMKVLGYCRCSTNEEKQDIDRQIRDIKQLAKAHGHELSNKNIFTEYESGAKIDRIELNRMLDSLGEGDIIISTEVSRISRSTKQLINILELVKEKKNKLILGWFVVDCTKGSLDAMTEGMLKMMGVFAEMERAMTSDRVKSGMANAKAKGKNIGRPKTSIDSIPNIFLKHYSKYKNKEINISEFSRLCNMSRTTIYKYIKLLED</sequence>